<gene>
    <name evidence="4" type="ORF">PAMC26577_06910</name>
</gene>
<dbReference type="PANTHER" id="PTHR43818">
    <property type="entry name" value="BCDNA.GH03377"/>
    <property type="match status" value="1"/>
</dbReference>
<dbReference type="Pfam" id="PF22725">
    <property type="entry name" value="GFO_IDH_MocA_C3"/>
    <property type="match status" value="1"/>
</dbReference>
<name>A0A242N3Y1_CABSO</name>
<dbReference type="InterPro" id="IPR055170">
    <property type="entry name" value="GFO_IDH_MocA-like_dom"/>
</dbReference>
<comment type="caution">
    <text evidence="4">The sequence shown here is derived from an EMBL/GenBank/DDBJ whole genome shotgun (WGS) entry which is preliminary data.</text>
</comment>
<dbReference type="AlphaFoldDB" id="A0A242N3Y1"/>
<feature type="domain" description="GFO/IDH/MocA-like oxidoreductase" evidence="3">
    <location>
        <begin position="165"/>
        <end position="312"/>
    </location>
</feature>
<dbReference type="Gene3D" id="3.40.50.720">
    <property type="entry name" value="NAD(P)-binding Rossmann-like Domain"/>
    <property type="match status" value="1"/>
</dbReference>
<dbReference type="InterPro" id="IPR036291">
    <property type="entry name" value="NAD(P)-bd_dom_sf"/>
</dbReference>
<dbReference type="SUPFAM" id="SSF51735">
    <property type="entry name" value="NAD(P)-binding Rossmann-fold domains"/>
    <property type="match status" value="1"/>
</dbReference>
<organism evidence="4 5">
    <name type="scientific">Caballeronia sordidicola</name>
    <name type="common">Burkholderia sordidicola</name>
    <dbReference type="NCBI Taxonomy" id="196367"/>
    <lineage>
        <taxon>Bacteria</taxon>
        <taxon>Pseudomonadati</taxon>
        <taxon>Pseudomonadota</taxon>
        <taxon>Betaproteobacteria</taxon>
        <taxon>Burkholderiales</taxon>
        <taxon>Burkholderiaceae</taxon>
        <taxon>Caballeronia</taxon>
    </lineage>
</organism>
<dbReference type="Pfam" id="PF01408">
    <property type="entry name" value="GFO_IDH_MocA"/>
    <property type="match status" value="1"/>
</dbReference>
<evidence type="ECO:0000313" key="5">
    <source>
        <dbReference type="Proteomes" id="UP000195221"/>
    </source>
</evidence>
<keyword evidence="1" id="KW-0560">Oxidoreductase</keyword>
<dbReference type="Proteomes" id="UP000195221">
    <property type="component" value="Unassembled WGS sequence"/>
</dbReference>
<dbReference type="GO" id="GO:0000166">
    <property type="term" value="F:nucleotide binding"/>
    <property type="evidence" value="ECO:0007669"/>
    <property type="project" value="InterPro"/>
</dbReference>
<proteinExistence type="predicted"/>
<reference evidence="4 5" key="1">
    <citation type="submission" date="2017-03" db="EMBL/GenBank/DDBJ databases">
        <title>Genome analysis of strain PAMC 26577.</title>
        <authorList>
            <person name="Oh H.-M."/>
            <person name="Yang J.-A."/>
        </authorList>
    </citation>
    <scope>NUCLEOTIDE SEQUENCE [LARGE SCALE GENOMIC DNA]</scope>
    <source>
        <strain evidence="4 5">PAMC 26577</strain>
    </source>
</reference>
<evidence type="ECO:0000256" key="1">
    <source>
        <dbReference type="ARBA" id="ARBA00023002"/>
    </source>
</evidence>
<dbReference type="PANTHER" id="PTHR43818:SF11">
    <property type="entry name" value="BCDNA.GH03377"/>
    <property type="match status" value="1"/>
</dbReference>
<protein>
    <submittedName>
        <fullName evidence="4">Oxidoreductase</fullName>
    </submittedName>
</protein>
<sequence>MSEIELNNTKCPAKTRLGIVPVNQMEFKKMAETKLARAPGVAIVGAGMMGAVHSRASRLAGAQIKGIATSSPERAKEAAAQLGIERAYSSVEEAIADPSVDVVHICTPNSTHYPIAMAALAAGKHVVCEKPLATSLADAKALADAAHSAQRVAAIPFVYRYHPMVREARALVQDGTVGALQLMHGSYLQDWLLGRDDTNWRVDATLGGPSRAFADIGSHWCDLVEWISGERFESVVATLQTTMKDRPAGSVTTFSAVTPDASAPRTAVTTEDIAGALFRTSTGVLTTLTVSQVSAGRKNRLWFEIDGANASLVFDQEEPEKLWLGERDSTRLLVRDPSRGSAEQRRLATLPAGHAQGYAQCFEAFVADTYAVIRGETREGLPTFDDGYRSAQIIDAVLGSSKAGAWKQI</sequence>
<dbReference type="GO" id="GO:0016491">
    <property type="term" value="F:oxidoreductase activity"/>
    <property type="evidence" value="ECO:0007669"/>
    <property type="project" value="UniProtKB-KW"/>
</dbReference>
<evidence type="ECO:0000259" key="2">
    <source>
        <dbReference type="Pfam" id="PF01408"/>
    </source>
</evidence>
<evidence type="ECO:0000313" key="4">
    <source>
        <dbReference type="EMBL" id="OTP78367.1"/>
    </source>
</evidence>
<dbReference type="Gene3D" id="3.30.360.10">
    <property type="entry name" value="Dihydrodipicolinate Reductase, domain 2"/>
    <property type="match status" value="1"/>
</dbReference>
<dbReference type="InterPro" id="IPR050463">
    <property type="entry name" value="Gfo/Idh/MocA_oxidrdct_glycsds"/>
</dbReference>
<dbReference type="InterPro" id="IPR000683">
    <property type="entry name" value="Gfo/Idh/MocA-like_OxRdtase_N"/>
</dbReference>
<feature type="domain" description="Gfo/Idh/MocA-like oxidoreductase N-terminal" evidence="2">
    <location>
        <begin position="41"/>
        <end position="153"/>
    </location>
</feature>
<dbReference type="SUPFAM" id="SSF55347">
    <property type="entry name" value="Glyceraldehyde-3-phosphate dehydrogenase-like, C-terminal domain"/>
    <property type="match status" value="1"/>
</dbReference>
<accession>A0A242N3Y1</accession>
<evidence type="ECO:0000259" key="3">
    <source>
        <dbReference type="Pfam" id="PF22725"/>
    </source>
</evidence>
<dbReference type="EMBL" id="NBTZ01000026">
    <property type="protein sequence ID" value="OTP78367.1"/>
    <property type="molecule type" value="Genomic_DNA"/>
</dbReference>